<dbReference type="InterPro" id="IPR050196">
    <property type="entry name" value="Cytochrome_P450_Monoox"/>
</dbReference>
<keyword evidence="7" id="KW-0503">Monooxygenase</keyword>
<dbReference type="PANTHER" id="PTHR24291:SF187">
    <property type="entry name" value="CYTOCHROME P450 4AE1-RELATED"/>
    <property type="match status" value="1"/>
</dbReference>
<evidence type="ECO:0000256" key="3">
    <source>
        <dbReference type="ARBA" id="ARBA00022617"/>
    </source>
</evidence>
<evidence type="ECO:0000313" key="8">
    <source>
        <dbReference type="EMBL" id="KAJ8966482.1"/>
    </source>
</evidence>
<keyword evidence="6" id="KW-0408">Iron</keyword>
<protein>
    <recommendedName>
        <fullName evidence="10">Cytochrome P450</fullName>
    </recommendedName>
</protein>
<dbReference type="InterPro" id="IPR036396">
    <property type="entry name" value="Cyt_P450_sf"/>
</dbReference>
<name>A0ABQ9IVJ1_9CUCU</name>
<comment type="cofactor">
    <cofactor evidence="1">
        <name>heme</name>
        <dbReference type="ChEBI" id="CHEBI:30413"/>
    </cofactor>
</comment>
<keyword evidence="3" id="KW-0349">Heme</keyword>
<evidence type="ECO:0000256" key="2">
    <source>
        <dbReference type="ARBA" id="ARBA00010617"/>
    </source>
</evidence>
<dbReference type="PRINTS" id="PR00463">
    <property type="entry name" value="EP450I"/>
</dbReference>
<evidence type="ECO:0000313" key="9">
    <source>
        <dbReference type="Proteomes" id="UP001162164"/>
    </source>
</evidence>
<gene>
    <name evidence="8" type="ORF">NQ317_006438</name>
</gene>
<dbReference type="SUPFAM" id="SSF48264">
    <property type="entry name" value="Cytochrome P450"/>
    <property type="match status" value="1"/>
</dbReference>
<keyword evidence="5" id="KW-0560">Oxidoreductase</keyword>
<keyword evidence="9" id="KW-1185">Reference proteome</keyword>
<dbReference type="Pfam" id="PF00067">
    <property type="entry name" value="p450"/>
    <property type="match status" value="1"/>
</dbReference>
<comment type="caution">
    <text evidence="8">The sequence shown here is derived from an EMBL/GenBank/DDBJ whole genome shotgun (WGS) entry which is preliminary data.</text>
</comment>
<organism evidence="8 9">
    <name type="scientific">Molorchus minor</name>
    <dbReference type="NCBI Taxonomy" id="1323400"/>
    <lineage>
        <taxon>Eukaryota</taxon>
        <taxon>Metazoa</taxon>
        <taxon>Ecdysozoa</taxon>
        <taxon>Arthropoda</taxon>
        <taxon>Hexapoda</taxon>
        <taxon>Insecta</taxon>
        <taxon>Pterygota</taxon>
        <taxon>Neoptera</taxon>
        <taxon>Endopterygota</taxon>
        <taxon>Coleoptera</taxon>
        <taxon>Polyphaga</taxon>
        <taxon>Cucujiformia</taxon>
        <taxon>Chrysomeloidea</taxon>
        <taxon>Cerambycidae</taxon>
        <taxon>Lamiinae</taxon>
        <taxon>Monochamini</taxon>
        <taxon>Molorchus</taxon>
    </lineage>
</organism>
<evidence type="ECO:0000256" key="6">
    <source>
        <dbReference type="ARBA" id="ARBA00023004"/>
    </source>
</evidence>
<proteinExistence type="inferred from homology"/>
<comment type="similarity">
    <text evidence="2">Belongs to the cytochrome P450 family.</text>
</comment>
<sequence length="391" mass="45076">MRVARIRLQIDDYTRCFYTYRSYSPCKVVVYIIKIFQFENVPGPKPLPIIGNANEVGGSTVGLLRSFVNLQNKYGTFYKLWLGPRLHLMVSKPEYLEQLLNSNIHLSKSDGYDLFRPWLGDGVLVSTEFMSVFNKQFDILTDVLAREVEETPGQSIEITKFVNLASLDIICETAFGTSIKAQFRGNEDYVEAVTGFLEIFTIRFFLWMAQKPSILQDVIILQTERKEEFRKHGEKCLKTSDDGIKRKPALLDVLLEATIDGEPLADEDIREEVDTFMFEGHDTASMSICFSLYALSHHPNVQKKVYEELVEYLDIVVKEAIRYYSPVPLIERMLEDDWTIDGVTIPKGTNISMFLYGMNHNPDTFPEPERFDPERFLPEKQVSRNPFSHTV</sequence>
<evidence type="ECO:0000256" key="1">
    <source>
        <dbReference type="ARBA" id="ARBA00001971"/>
    </source>
</evidence>
<dbReference type="Proteomes" id="UP001162164">
    <property type="component" value="Unassembled WGS sequence"/>
</dbReference>
<reference evidence="8" key="1">
    <citation type="journal article" date="2023" name="Insect Mol. Biol.">
        <title>Genome sequencing provides insights into the evolution of gene families encoding plant cell wall-degrading enzymes in longhorned beetles.</title>
        <authorList>
            <person name="Shin N.R."/>
            <person name="Okamura Y."/>
            <person name="Kirsch R."/>
            <person name="Pauchet Y."/>
        </authorList>
    </citation>
    <scope>NUCLEOTIDE SEQUENCE</scope>
    <source>
        <strain evidence="8">MMC_N1</strain>
    </source>
</reference>
<evidence type="ECO:0000256" key="4">
    <source>
        <dbReference type="ARBA" id="ARBA00022723"/>
    </source>
</evidence>
<accession>A0ABQ9IVJ1</accession>
<dbReference type="Gene3D" id="1.10.630.10">
    <property type="entry name" value="Cytochrome P450"/>
    <property type="match status" value="1"/>
</dbReference>
<dbReference type="InterPro" id="IPR002401">
    <property type="entry name" value="Cyt_P450_E_grp-I"/>
</dbReference>
<keyword evidence="4" id="KW-0479">Metal-binding</keyword>
<dbReference type="InterPro" id="IPR001128">
    <property type="entry name" value="Cyt_P450"/>
</dbReference>
<evidence type="ECO:0008006" key="10">
    <source>
        <dbReference type="Google" id="ProtNLM"/>
    </source>
</evidence>
<evidence type="ECO:0000256" key="7">
    <source>
        <dbReference type="ARBA" id="ARBA00023033"/>
    </source>
</evidence>
<dbReference type="PANTHER" id="PTHR24291">
    <property type="entry name" value="CYTOCHROME P450 FAMILY 4"/>
    <property type="match status" value="1"/>
</dbReference>
<evidence type="ECO:0000256" key="5">
    <source>
        <dbReference type="ARBA" id="ARBA00023002"/>
    </source>
</evidence>
<dbReference type="EMBL" id="JAPWTJ010002362">
    <property type="protein sequence ID" value="KAJ8966482.1"/>
    <property type="molecule type" value="Genomic_DNA"/>
</dbReference>